<keyword evidence="5" id="KW-0614">Plasmid</keyword>
<dbReference type="InterPro" id="IPR023430">
    <property type="entry name" value="Pept_HybD-like_dom_sf"/>
</dbReference>
<evidence type="ECO:0000256" key="4">
    <source>
        <dbReference type="HAMAP-Rule" id="MF_00626"/>
    </source>
</evidence>
<dbReference type="InterPro" id="IPR005080">
    <property type="entry name" value="Peptidase_A25"/>
</dbReference>
<dbReference type="HAMAP" id="MF_00626">
    <property type="entry name" value="Germination_prot"/>
    <property type="match status" value="1"/>
</dbReference>
<accession>A0A810PV45</accession>
<dbReference type="RefSeq" id="WP_212821264.1">
    <property type="nucleotide sequence ID" value="NZ_AP023416.1"/>
</dbReference>
<comment type="function">
    <text evidence="4">Initiates the rapid degradation of small, acid-soluble proteins during spore germination.</text>
</comment>
<name>A0A810PV45_9FIRM</name>
<dbReference type="SUPFAM" id="SSF53163">
    <property type="entry name" value="HybD-like"/>
    <property type="match status" value="1"/>
</dbReference>
<geneLocation type="plasmid" evidence="5 6">
    <name>pMM35_01</name>
</geneLocation>
<dbReference type="GO" id="GO:0004222">
    <property type="term" value="F:metalloendopeptidase activity"/>
    <property type="evidence" value="ECO:0007669"/>
    <property type="project" value="UniProtKB-UniRule"/>
</dbReference>
<dbReference type="Gene3D" id="3.40.50.1450">
    <property type="entry name" value="HybD-like"/>
    <property type="match status" value="1"/>
</dbReference>
<comment type="similarity">
    <text evidence="4">Belongs to the peptidase A25 family.</text>
</comment>
<dbReference type="KEGG" id="vfa:MM35RIKEN_17760"/>
<feature type="chain" id="PRO_5033168381" description="Germination protease" evidence="4">
    <location>
        <begin position="12"/>
        <end position="290"/>
    </location>
</feature>
<evidence type="ECO:0000256" key="3">
    <source>
        <dbReference type="ARBA" id="ARBA00023145"/>
    </source>
</evidence>
<dbReference type="NCBIfam" id="TIGR01441">
    <property type="entry name" value="GPR"/>
    <property type="match status" value="1"/>
</dbReference>
<dbReference type="AlphaFoldDB" id="A0A810PV45"/>
<evidence type="ECO:0000313" key="5">
    <source>
        <dbReference type="EMBL" id="BCK79584.1"/>
    </source>
</evidence>
<comment type="catalytic activity">
    <reaction evidence="4">
        <text>Endopeptidase action with P4 Glu or Asp, P1 preferably Glu &gt; Asp, P1' hydrophobic and P2' Ala.</text>
        <dbReference type="EC" id="3.4.24.78"/>
    </reaction>
</comment>
<evidence type="ECO:0000256" key="2">
    <source>
        <dbReference type="ARBA" id="ARBA00022801"/>
    </source>
</evidence>
<sequence>MTTSVSVLGTDLALEAAQMQAKTTRLTSRPGLEVRRRERGGYALTAMDLTDPHRAAELQRPVGKYITMELGPYLHRQRDFFARGAGCIARELAALLPEGEGPTLVVGLGNRSLTADAVGPLALPHILVTRHMLWAMPEEFAGFSSVAALATGVLGETGLESSELIAAATEKLRPRCVIVLDALAAATREKLCAVLQLTDTGLTPGSGVGNHRKEVSRRTLGVPVLALGLPTVIRAEQLVGEETPAEGEPLFVTPRDIDQRVRELSRMMAYGIDLALQPHLTVEDITGLLG</sequence>
<keyword evidence="2 4" id="KW-0378">Hydrolase</keyword>
<feature type="propeptide" id="PRO_5033168382" evidence="4">
    <location>
        <begin position="1"/>
        <end position="11"/>
    </location>
</feature>
<keyword evidence="6" id="KW-1185">Reference proteome</keyword>
<reference evidence="5" key="1">
    <citation type="submission" date="2020-09" db="EMBL/GenBank/DDBJ databases">
        <title>New species isolated from human feces.</title>
        <authorList>
            <person name="Kitahara M."/>
            <person name="Shigeno Y."/>
            <person name="Shime M."/>
            <person name="Matsumoto Y."/>
            <person name="Nakamura S."/>
            <person name="Motooka D."/>
            <person name="Fukuoka S."/>
            <person name="Nishikawa H."/>
            <person name="Benno Y."/>
        </authorList>
    </citation>
    <scope>NUCLEOTIDE SEQUENCE</scope>
    <source>
        <strain evidence="5">MM35</strain>
        <plasmid evidence="5">pMM35_01</plasmid>
    </source>
</reference>
<gene>
    <name evidence="4" type="primary">gpr</name>
    <name evidence="5" type="ORF">MM35RIKEN_17760</name>
</gene>
<dbReference type="EC" id="3.4.24.78" evidence="4"/>
<dbReference type="Proteomes" id="UP000681343">
    <property type="component" value="Plasmid pMM35_01"/>
</dbReference>
<comment type="subunit">
    <text evidence="4">Homotetramer.</text>
</comment>
<organism evidence="5 6">
    <name type="scientific">Vescimonas fastidiosa</name>
    <dbReference type="NCBI Taxonomy" id="2714353"/>
    <lineage>
        <taxon>Bacteria</taxon>
        <taxon>Bacillati</taxon>
        <taxon>Bacillota</taxon>
        <taxon>Clostridia</taxon>
        <taxon>Eubacteriales</taxon>
        <taxon>Oscillospiraceae</taxon>
        <taxon>Vescimonas</taxon>
    </lineage>
</organism>
<dbReference type="Pfam" id="PF03418">
    <property type="entry name" value="Peptidase_A25"/>
    <property type="match status" value="1"/>
</dbReference>
<evidence type="ECO:0000313" key="6">
    <source>
        <dbReference type="Proteomes" id="UP000681343"/>
    </source>
</evidence>
<dbReference type="GO" id="GO:0006508">
    <property type="term" value="P:proteolysis"/>
    <property type="evidence" value="ECO:0007669"/>
    <property type="project" value="UniProtKB-UniRule"/>
</dbReference>
<dbReference type="GO" id="GO:0009847">
    <property type="term" value="P:spore germination"/>
    <property type="evidence" value="ECO:0007669"/>
    <property type="project" value="UniProtKB-UniRule"/>
</dbReference>
<keyword evidence="1 4" id="KW-0645">Protease</keyword>
<keyword evidence="3 4" id="KW-0865">Zymogen</keyword>
<evidence type="ECO:0000256" key="1">
    <source>
        <dbReference type="ARBA" id="ARBA00022670"/>
    </source>
</evidence>
<comment type="PTM">
    <text evidence="4">Autoproteolytically processed. The inactive tetrameric zymogen termed p46 autoprocesses to a smaller form termed p41, which is active only during spore germination.</text>
</comment>
<protein>
    <recommendedName>
        <fullName evidence="4">Germination protease</fullName>
        <ecNumber evidence="4">3.4.24.78</ecNumber>
    </recommendedName>
    <alternativeName>
        <fullName evidence="4">GPR endopeptidase</fullName>
    </alternativeName>
    <alternativeName>
        <fullName evidence="4">Germination proteinase</fullName>
    </alternativeName>
    <alternativeName>
        <fullName evidence="4">Spore protease</fullName>
    </alternativeName>
</protein>
<proteinExistence type="inferred from homology"/>
<dbReference type="EMBL" id="AP023416">
    <property type="protein sequence ID" value="BCK79584.1"/>
    <property type="molecule type" value="Genomic_DNA"/>
</dbReference>